<dbReference type="RefSeq" id="WP_120342849.1">
    <property type="nucleotide sequence ID" value="NZ_MCAS01000002.1"/>
</dbReference>
<comment type="cofactor">
    <cofactor evidence="1">
        <name>Mg(2+)</name>
        <dbReference type="ChEBI" id="CHEBI:18420"/>
    </cofactor>
</comment>
<sequence>MKLLRYGPVGEEKPGLLDEEGRIRDLSGLIPDICGDTLCDASVAKLRDIDPASLPLVSGEPRIGACIGRIGKFICIGLNYADHAAESGLPVPAEPVVFAKWTSAVCGPNDDVEIPCDSVKTDWEVELGVVIGCACKNVDEEDALDYVAGYCVVNDISEREWQIERGGQWDKGKGFDTFGPIGPWLVTRDEVVDPQKLELWLEVDGHRYQSGSTKTMVFTVAHLIAYLSRCMSLQPGDVISTGTPPGVGMGVKPSPVYLKPGQTMCLGIVGLGEQRQRTRAAERGFVWESR</sequence>
<dbReference type="Proteomes" id="UP000283709">
    <property type="component" value="Unassembled WGS sequence"/>
</dbReference>
<dbReference type="GO" id="GO:0016787">
    <property type="term" value="F:hydrolase activity"/>
    <property type="evidence" value="ECO:0007669"/>
    <property type="project" value="UniProtKB-KW"/>
</dbReference>
<organism evidence="6 7">
    <name type="scientific">Paraburkholderia fungorum</name>
    <dbReference type="NCBI Taxonomy" id="134537"/>
    <lineage>
        <taxon>Bacteria</taxon>
        <taxon>Pseudomonadati</taxon>
        <taxon>Pseudomonadota</taxon>
        <taxon>Betaproteobacteria</taxon>
        <taxon>Burkholderiales</taxon>
        <taxon>Burkholderiaceae</taxon>
        <taxon>Paraburkholderia</taxon>
    </lineage>
</organism>
<gene>
    <name evidence="6" type="ORF">BCY88_15305</name>
</gene>
<keyword evidence="6" id="KW-0456">Lyase</keyword>
<evidence type="ECO:0000313" key="6">
    <source>
        <dbReference type="EMBL" id="RKF50126.1"/>
    </source>
</evidence>
<dbReference type="SUPFAM" id="SSF56529">
    <property type="entry name" value="FAH"/>
    <property type="match status" value="1"/>
</dbReference>
<dbReference type="GO" id="GO:0016853">
    <property type="term" value="F:isomerase activity"/>
    <property type="evidence" value="ECO:0007669"/>
    <property type="project" value="UniProtKB-ARBA"/>
</dbReference>
<dbReference type="EMBL" id="MCAS01000002">
    <property type="protein sequence ID" value="RKF50126.1"/>
    <property type="molecule type" value="Genomic_DNA"/>
</dbReference>
<dbReference type="FunFam" id="3.90.850.10:FF:000002">
    <property type="entry name" value="2-hydroxyhepta-2,4-diene-1,7-dioate isomerase"/>
    <property type="match status" value="1"/>
</dbReference>
<comment type="similarity">
    <text evidence="2">Belongs to the FAH family.</text>
</comment>
<dbReference type="Pfam" id="PF01557">
    <property type="entry name" value="FAA_hydrolase"/>
    <property type="match status" value="1"/>
</dbReference>
<dbReference type="PANTHER" id="PTHR42796:SF4">
    <property type="entry name" value="FUMARYLACETOACETATE HYDROLASE DOMAIN-CONTAINING PROTEIN 2A"/>
    <property type="match status" value="1"/>
</dbReference>
<reference evidence="6 7" key="1">
    <citation type="submission" date="2016-07" db="EMBL/GenBank/DDBJ databases">
        <title>Genome analysis of Burkholderia fungorum ES3-20.</title>
        <authorList>
            <person name="Xu D."/>
            <person name="Yao R."/>
            <person name="Zheng S."/>
        </authorList>
    </citation>
    <scope>NUCLEOTIDE SEQUENCE [LARGE SCALE GENOMIC DNA]</scope>
    <source>
        <strain evidence="6 7">ES3-20</strain>
    </source>
</reference>
<dbReference type="AlphaFoldDB" id="A0A3R7EAI8"/>
<dbReference type="InterPro" id="IPR036663">
    <property type="entry name" value="Fumarylacetoacetase_C_sf"/>
</dbReference>
<protein>
    <submittedName>
        <fullName evidence="6">Ureidoglycolate lyase</fullName>
    </submittedName>
</protein>
<dbReference type="GO" id="GO:0019752">
    <property type="term" value="P:carboxylic acid metabolic process"/>
    <property type="evidence" value="ECO:0007669"/>
    <property type="project" value="UniProtKB-ARBA"/>
</dbReference>
<evidence type="ECO:0000256" key="3">
    <source>
        <dbReference type="ARBA" id="ARBA00022723"/>
    </source>
</evidence>
<evidence type="ECO:0000256" key="2">
    <source>
        <dbReference type="ARBA" id="ARBA00010211"/>
    </source>
</evidence>
<name>A0A3R7EAI8_9BURK</name>
<proteinExistence type="inferred from homology"/>
<dbReference type="OrthoDB" id="9805307at2"/>
<dbReference type="InterPro" id="IPR051121">
    <property type="entry name" value="FAH"/>
</dbReference>
<dbReference type="GO" id="GO:0046872">
    <property type="term" value="F:metal ion binding"/>
    <property type="evidence" value="ECO:0007669"/>
    <property type="project" value="UniProtKB-KW"/>
</dbReference>
<accession>A0A3R7EAI8</accession>
<evidence type="ECO:0000313" key="7">
    <source>
        <dbReference type="Proteomes" id="UP000283709"/>
    </source>
</evidence>
<evidence type="ECO:0000256" key="4">
    <source>
        <dbReference type="ARBA" id="ARBA00022801"/>
    </source>
</evidence>
<keyword evidence="3" id="KW-0479">Metal-binding</keyword>
<evidence type="ECO:0000256" key="1">
    <source>
        <dbReference type="ARBA" id="ARBA00001946"/>
    </source>
</evidence>
<keyword evidence="4" id="KW-0378">Hydrolase</keyword>
<dbReference type="Gene3D" id="3.90.850.10">
    <property type="entry name" value="Fumarylacetoacetase-like, C-terminal domain"/>
    <property type="match status" value="1"/>
</dbReference>
<dbReference type="GO" id="GO:0016829">
    <property type="term" value="F:lyase activity"/>
    <property type="evidence" value="ECO:0007669"/>
    <property type="project" value="UniProtKB-KW"/>
</dbReference>
<evidence type="ECO:0000259" key="5">
    <source>
        <dbReference type="Pfam" id="PF01557"/>
    </source>
</evidence>
<comment type="caution">
    <text evidence="6">The sequence shown here is derived from an EMBL/GenBank/DDBJ whole genome shotgun (WGS) entry which is preliminary data.</text>
</comment>
<dbReference type="InterPro" id="IPR011234">
    <property type="entry name" value="Fumarylacetoacetase-like_C"/>
</dbReference>
<feature type="domain" description="Fumarylacetoacetase-like C-terminal" evidence="5">
    <location>
        <begin position="72"/>
        <end position="277"/>
    </location>
</feature>
<dbReference type="PANTHER" id="PTHR42796">
    <property type="entry name" value="FUMARYLACETOACETATE HYDROLASE DOMAIN-CONTAINING PROTEIN 2A-RELATED"/>
    <property type="match status" value="1"/>
</dbReference>